<dbReference type="EMBL" id="BSXG01000007">
    <property type="protein sequence ID" value="GME23403.1"/>
    <property type="molecule type" value="Genomic_DNA"/>
</dbReference>
<sequence>MKLIKFFQLSALFSMASAIPISGNEDGIPELPDLDDLPSQLLKRGDGKSSGSPKDLIIDLSKNTNAYETFEANCMMILCFGANITLKRDSPNHRKGHYIESGASIKPFTDAEMSKRGVKRKYADAISAEEYPHESTVQGGKGALVIGVSRLSQRSQGQYMKTAYKRYGVDPGDWFTSSYINIPSKSVYCKALMKNPPDTSVCFNKGPTDIVSLTYEKDWDRDGNDPFTFKNLVAGVDKWSPP</sequence>
<name>A0ACB5RSA4_9PEZI</name>
<organism evidence="1 2">
    <name type="scientific">Neofusicoccum parvum</name>
    <dbReference type="NCBI Taxonomy" id="310453"/>
    <lineage>
        <taxon>Eukaryota</taxon>
        <taxon>Fungi</taxon>
        <taxon>Dikarya</taxon>
        <taxon>Ascomycota</taxon>
        <taxon>Pezizomycotina</taxon>
        <taxon>Dothideomycetes</taxon>
        <taxon>Dothideomycetes incertae sedis</taxon>
        <taxon>Botryosphaeriales</taxon>
        <taxon>Botryosphaeriaceae</taxon>
        <taxon>Neofusicoccum</taxon>
    </lineage>
</organism>
<evidence type="ECO:0000313" key="2">
    <source>
        <dbReference type="Proteomes" id="UP001165186"/>
    </source>
</evidence>
<protein>
    <submittedName>
        <fullName evidence="1">Uncharacterized protein</fullName>
    </submittedName>
</protein>
<dbReference type="Proteomes" id="UP001165186">
    <property type="component" value="Unassembled WGS sequence"/>
</dbReference>
<gene>
    <name evidence="1" type="primary">g6198</name>
    <name evidence="1" type="ORF">NpPPO83_00006198</name>
</gene>
<proteinExistence type="predicted"/>
<keyword evidence="2" id="KW-1185">Reference proteome</keyword>
<reference evidence="1" key="1">
    <citation type="submission" date="2024-09" db="EMBL/GenBank/DDBJ databases">
        <title>Draft Genome Sequences of Neofusicoccum parvum.</title>
        <authorList>
            <person name="Ashida A."/>
            <person name="Camagna M."/>
            <person name="Tanaka A."/>
            <person name="Takemoto D."/>
        </authorList>
    </citation>
    <scope>NUCLEOTIDE SEQUENCE</scope>
    <source>
        <strain evidence="1">PPO83</strain>
    </source>
</reference>
<accession>A0ACB5RSA4</accession>
<comment type="caution">
    <text evidence="1">The sequence shown here is derived from an EMBL/GenBank/DDBJ whole genome shotgun (WGS) entry which is preliminary data.</text>
</comment>
<evidence type="ECO:0000313" key="1">
    <source>
        <dbReference type="EMBL" id="GME23403.1"/>
    </source>
</evidence>